<dbReference type="EMBL" id="PXVC01000003">
    <property type="protein sequence ID" value="PSI02668.1"/>
    <property type="molecule type" value="Genomic_DNA"/>
</dbReference>
<evidence type="ECO:0000259" key="1">
    <source>
        <dbReference type="PROSITE" id="PS50910"/>
    </source>
</evidence>
<dbReference type="SMART" id="SM00748">
    <property type="entry name" value="HEPN"/>
    <property type="match status" value="1"/>
</dbReference>
<dbReference type="Gene3D" id="1.20.120.330">
    <property type="entry name" value="Nucleotidyltransferases domain 2"/>
    <property type="match status" value="1"/>
</dbReference>
<accession>A0A2P7EHK4</accession>
<comment type="caution">
    <text evidence="2">The sequence shown here is derived from an EMBL/GenBank/DDBJ whole genome shotgun (WGS) entry which is preliminary data.</text>
</comment>
<reference evidence="3" key="1">
    <citation type="submission" date="2018-03" db="EMBL/GenBank/DDBJ databases">
        <title>Ecological and genomic features of two cosmopolitan and abundant freshwater picocyanobacteria.</title>
        <authorList>
            <person name="Cabello-Yeves P.J."/>
            <person name="Picazo A."/>
            <person name="Camacho A."/>
            <person name="Callieri C."/>
            <person name="Rosselli R."/>
            <person name="Roda-Garcia J."/>
            <person name="Coutinho F.H."/>
            <person name="Rodriguez-Valera F."/>
        </authorList>
    </citation>
    <scope>NUCLEOTIDE SEQUENCE [LARGE SCALE GENOMIC DNA]</scope>
    <source>
        <strain evidence="3">Tous</strain>
    </source>
</reference>
<dbReference type="PROSITE" id="PS50910">
    <property type="entry name" value="HEPN"/>
    <property type="match status" value="1"/>
</dbReference>
<feature type="domain" description="HEPN" evidence="1">
    <location>
        <begin position="9"/>
        <end position="120"/>
    </location>
</feature>
<gene>
    <name evidence="2" type="ORF">C7K08_01215</name>
</gene>
<organism evidence="2 3">
    <name type="scientific">Synechococcus lacustris str. Tous</name>
    <dbReference type="NCBI Taxonomy" id="1910958"/>
    <lineage>
        <taxon>Bacteria</taxon>
        <taxon>Bacillati</taxon>
        <taxon>Cyanobacteriota</taxon>
        <taxon>Cyanophyceae</taxon>
        <taxon>Synechococcales</taxon>
        <taxon>Synechococcaceae</taxon>
        <taxon>Synechococcus</taxon>
    </lineage>
</organism>
<dbReference type="RefSeq" id="WP_106498834.1">
    <property type="nucleotide sequence ID" value="NZ_PXVC01000003.1"/>
</dbReference>
<dbReference type="SUPFAM" id="SSF81593">
    <property type="entry name" value="Nucleotidyltransferase substrate binding subunit/domain"/>
    <property type="match status" value="1"/>
</dbReference>
<name>A0A2P7EHK4_9SYNE</name>
<evidence type="ECO:0000313" key="2">
    <source>
        <dbReference type="EMBL" id="PSI02668.1"/>
    </source>
</evidence>
<dbReference type="STRING" id="1910958.BTM30_09720"/>
<evidence type="ECO:0000313" key="3">
    <source>
        <dbReference type="Proteomes" id="UP000240206"/>
    </source>
</evidence>
<dbReference type="Proteomes" id="UP000240206">
    <property type="component" value="Unassembled WGS sequence"/>
</dbReference>
<proteinExistence type="predicted"/>
<dbReference type="Pfam" id="PF05168">
    <property type="entry name" value="HEPN"/>
    <property type="match status" value="1"/>
</dbReference>
<dbReference type="InterPro" id="IPR007842">
    <property type="entry name" value="HEPN_dom"/>
</dbReference>
<sequence>MTPRVKAWMRQAESDMAVAKLNAEQGFHSQACYHAGQAAEKALKALIVEAGNPPPYSHSLDRLVETLVELGFNMEALQQLHLKALSRMNTETRYPRADEAPTDLYDARDSQTSLVIANKVLEHIQSIISAN</sequence>
<keyword evidence="3" id="KW-1185">Reference proteome</keyword>
<dbReference type="AlphaFoldDB" id="A0A2P7EHK4"/>
<protein>
    <submittedName>
        <fullName evidence="2">HEPN domain-containing protein</fullName>
    </submittedName>
</protein>